<keyword evidence="6 8" id="KW-0732">Signal</keyword>
<evidence type="ECO:0000256" key="4">
    <source>
        <dbReference type="ARBA" id="ARBA00016056"/>
    </source>
</evidence>
<evidence type="ECO:0000256" key="6">
    <source>
        <dbReference type="ARBA" id="ARBA00022729"/>
    </source>
</evidence>
<evidence type="ECO:0000259" key="9">
    <source>
        <dbReference type="SMART" id="SM00737"/>
    </source>
</evidence>
<dbReference type="PROSITE" id="PS51257">
    <property type="entry name" value="PROKAR_LIPOPROTEIN"/>
    <property type="match status" value="1"/>
</dbReference>
<evidence type="ECO:0000256" key="5">
    <source>
        <dbReference type="ARBA" id="ARBA00022448"/>
    </source>
</evidence>
<dbReference type="Pfam" id="PF02221">
    <property type="entry name" value="E1_DerP2_DerF2"/>
    <property type="match status" value="1"/>
</dbReference>
<proteinExistence type="inferred from homology"/>
<comment type="subunit">
    <text evidence="3">Monomer.</text>
</comment>
<dbReference type="InterPro" id="IPR036846">
    <property type="entry name" value="GM2-AP_sf"/>
</dbReference>
<feature type="signal peptide" evidence="8">
    <location>
        <begin position="1"/>
        <end position="19"/>
    </location>
</feature>
<reference evidence="10" key="1">
    <citation type="journal article" date="2020" name="Fungal Divers.">
        <title>Resolving the Mortierellaceae phylogeny through synthesis of multi-gene phylogenetics and phylogenomics.</title>
        <authorList>
            <person name="Vandepol N."/>
            <person name="Liber J."/>
            <person name="Desiro A."/>
            <person name="Na H."/>
            <person name="Kennedy M."/>
            <person name="Barry K."/>
            <person name="Grigoriev I.V."/>
            <person name="Miller A.N."/>
            <person name="O'Donnell K."/>
            <person name="Stajich J.E."/>
            <person name="Bonito G."/>
        </authorList>
    </citation>
    <scope>NUCLEOTIDE SEQUENCE</scope>
    <source>
        <strain evidence="10">NRRL 2769</strain>
    </source>
</reference>
<dbReference type="Proteomes" id="UP000703661">
    <property type="component" value="Unassembled WGS sequence"/>
</dbReference>
<dbReference type="SMART" id="SM00737">
    <property type="entry name" value="ML"/>
    <property type="match status" value="1"/>
</dbReference>
<feature type="chain" id="PRO_5040415637" description="Phosphatidylglycerol/phosphatidylinositol transfer protein" evidence="8">
    <location>
        <begin position="20"/>
        <end position="131"/>
    </location>
</feature>
<name>A0A9P6MXJ5_9FUNG</name>
<evidence type="ECO:0000256" key="3">
    <source>
        <dbReference type="ARBA" id="ARBA00011245"/>
    </source>
</evidence>
<evidence type="ECO:0000313" key="11">
    <source>
        <dbReference type="Proteomes" id="UP000703661"/>
    </source>
</evidence>
<feature type="domain" description="MD-2-related lipid-recognition" evidence="9">
    <location>
        <begin position="21"/>
        <end position="130"/>
    </location>
</feature>
<dbReference type="EMBL" id="JAAAID010000453">
    <property type="protein sequence ID" value="KAG0017334.1"/>
    <property type="molecule type" value="Genomic_DNA"/>
</dbReference>
<evidence type="ECO:0000256" key="2">
    <source>
        <dbReference type="ARBA" id="ARBA00006370"/>
    </source>
</evidence>
<keyword evidence="5" id="KW-0813">Transport</keyword>
<dbReference type="InterPro" id="IPR014756">
    <property type="entry name" value="Ig_E-set"/>
</dbReference>
<dbReference type="GO" id="GO:0032934">
    <property type="term" value="F:sterol binding"/>
    <property type="evidence" value="ECO:0007669"/>
    <property type="project" value="InterPro"/>
</dbReference>
<keyword evidence="11" id="KW-1185">Reference proteome</keyword>
<evidence type="ECO:0000256" key="7">
    <source>
        <dbReference type="ARBA" id="ARBA00023055"/>
    </source>
</evidence>
<dbReference type="Gene3D" id="2.70.220.10">
    <property type="entry name" value="Ganglioside GM2 activator"/>
    <property type="match status" value="1"/>
</dbReference>
<dbReference type="InterPro" id="IPR039670">
    <property type="entry name" value="NPC2-like"/>
</dbReference>
<dbReference type="AlphaFoldDB" id="A0A9P6MXJ5"/>
<comment type="similarity">
    <text evidence="2">Belongs to the NPC2 family.</text>
</comment>
<keyword evidence="7" id="KW-0445">Lipid transport</keyword>
<dbReference type="GO" id="GO:0015918">
    <property type="term" value="P:sterol transport"/>
    <property type="evidence" value="ECO:0007669"/>
    <property type="project" value="InterPro"/>
</dbReference>
<comment type="caution">
    <text evidence="10">The sequence shown here is derived from an EMBL/GenBank/DDBJ whole genome shotgun (WGS) entry which is preliminary data.</text>
</comment>
<evidence type="ECO:0000313" key="10">
    <source>
        <dbReference type="EMBL" id="KAG0017334.1"/>
    </source>
</evidence>
<evidence type="ECO:0000256" key="8">
    <source>
        <dbReference type="SAM" id="SignalP"/>
    </source>
</evidence>
<sequence length="131" mass="12926">MKFFASAVAAIALATTASAGFSSCGSSSDAFTLSSVSYTPNPPKVGQQVCIKLSGTLSTPVTQGATLTVTGTFWGIEVYSASTDLCAGLAGSSTPCPIAAGAQTVTQCVSVPSGLSQLPPLDLRSSASAVL</sequence>
<evidence type="ECO:0000256" key="1">
    <source>
        <dbReference type="ARBA" id="ARBA00002053"/>
    </source>
</evidence>
<comment type="function">
    <text evidence="1">Catalyzes the intermembrane transfer of phosphatidylglycerol and phosphatidylinositol.</text>
</comment>
<dbReference type="SUPFAM" id="SSF81296">
    <property type="entry name" value="E set domains"/>
    <property type="match status" value="1"/>
</dbReference>
<dbReference type="PANTHER" id="PTHR11306:SF0">
    <property type="entry name" value="PHOSPHATIDYLGLYCEROL_PHOSPHATIDYLINOSITOL TRANSFER PROTEIN"/>
    <property type="match status" value="1"/>
</dbReference>
<protein>
    <recommendedName>
        <fullName evidence="4">Phosphatidylglycerol/phosphatidylinositol transfer protein</fullName>
    </recommendedName>
</protein>
<organism evidence="10 11">
    <name type="scientific">Entomortierella chlamydospora</name>
    <dbReference type="NCBI Taxonomy" id="101097"/>
    <lineage>
        <taxon>Eukaryota</taxon>
        <taxon>Fungi</taxon>
        <taxon>Fungi incertae sedis</taxon>
        <taxon>Mucoromycota</taxon>
        <taxon>Mortierellomycotina</taxon>
        <taxon>Mortierellomycetes</taxon>
        <taxon>Mortierellales</taxon>
        <taxon>Mortierellaceae</taxon>
        <taxon>Entomortierella</taxon>
    </lineage>
</organism>
<dbReference type="PANTHER" id="PTHR11306">
    <property type="entry name" value="NIEMANN PICK TYPE C2 PROTEIN NPC2-RELATED"/>
    <property type="match status" value="1"/>
</dbReference>
<accession>A0A9P6MXJ5</accession>
<gene>
    <name evidence="10" type="ORF">BGZ80_008392</name>
</gene>
<dbReference type="InterPro" id="IPR003172">
    <property type="entry name" value="ML_dom"/>
</dbReference>